<evidence type="ECO:0000256" key="1">
    <source>
        <dbReference type="ARBA" id="ARBA00023015"/>
    </source>
</evidence>
<dbReference type="SUPFAM" id="SSF46785">
    <property type="entry name" value="Winged helix' DNA-binding domain"/>
    <property type="match status" value="1"/>
</dbReference>
<dbReference type="AlphaFoldDB" id="A0A9X2IQH3"/>
<protein>
    <submittedName>
        <fullName evidence="5">GntR family transcriptional regulator</fullName>
    </submittedName>
</protein>
<accession>A0A9X2IQH3</accession>
<dbReference type="SMART" id="SM00866">
    <property type="entry name" value="UTRA"/>
    <property type="match status" value="1"/>
</dbReference>
<evidence type="ECO:0000256" key="2">
    <source>
        <dbReference type="ARBA" id="ARBA00023125"/>
    </source>
</evidence>
<keyword evidence="6" id="KW-1185">Reference proteome</keyword>
<dbReference type="SMART" id="SM00345">
    <property type="entry name" value="HTH_GNTR"/>
    <property type="match status" value="1"/>
</dbReference>
<dbReference type="Pfam" id="PF00392">
    <property type="entry name" value="GntR"/>
    <property type="match status" value="1"/>
</dbReference>
<sequence>MKELINEESRIPLYYQIKELIRGKIDNGNWKAGDKIPNELDLAKDFVVSRATIRQAILELVNEGILTRKKGVGTFVSKPKFEGNFITFSYPEELGTKHTPISIKAIEGTVGNLKALNLKDDEKVHEIIRLRFFNEEPAAIEKTYIPVGIVPDLLENSLEGKLNDLLTEKYGITMTKYKSSIEPVLLNSYEANVLEVEENQPALKITKLLMTPQGNPVMLSTSIFRGDRCKLLFSSE</sequence>
<dbReference type="Gene3D" id="1.10.10.10">
    <property type="entry name" value="Winged helix-like DNA-binding domain superfamily/Winged helix DNA-binding domain"/>
    <property type="match status" value="1"/>
</dbReference>
<dbReference type="InterPro" id="IPR011663">
    <property type="entry name" value="UTRA"/>
</dbReference>
<dbReference type="RefSeq" id="WP_251223350.1">
    <property type="nucleotide sequence ID" value="NZ_JAMBOL010000008.1"/>
</dbReference>
<dbReference type="GO" id="GO:0003677">
    <property type="term" value="F:DNA binding"/>
    <property type="evidence" value="ECO:0007669"/>
    <property type="project" value="UniProtKB-KW"/>
</dbReference>
<feature type="domain" description="HTH gntR-type" evidence="4">
    <location>
        <begin position="11"/>
        <end position="79"/>
    </location>
</feature>
<dbReference type="InterPro" id="IPR036388">
    <property type="entry name" value="WH-like_DNA-bd_sf"/>
</dbReference>
<keyword evidence="1" id="KW-0805">Transcription regulation</keyword>
<evidence type="ECO:0000256" key="3">
    <source>
        <dbReference type="ARBA" id="ARBA00023163"/>
    </source>
</evidence>
<name>A0A9X2IQH3_9BACI</name>
<dbReference type="Pfam" id="PF07702">
    <property type="entry name" value="UTRA"/>
    <property type="match status" value="1"/>
</dbReference>
<evidence type="ECO:0000313" key="5">
    <source>
        <dbReference type="EMBL" id="MCM3714578.1"/>
    </source>
</evidence>
<dbReference type="InterPro" id="IPR028978">
    <property type="entry name" value="Chorismate_lyase_/UTRA_dom_sf"/>
</dbReference>
<dbReference type="FunFam" id="1.10.10.10:FF:000079">
    <property type="entry name" value="GntR family transcriptional regulator"/>
    <property type="match status" value="1"/>
</dbReference>
<proteinExistence type="predicted"/>
<dbReference type="InterPro" id="IPR000524">
    <property type="entry name" value="Tscrpt_reg_HTH_GntR"/>
</dbReference>
<evidence type="ECO:0000259" key="4">
    <source>
        <dbReference type="PROSITE" id="PS50949"/>
    </source>
</evidence>
<evidence type="ECO:0000313" key="6">
    <source>
        <dbReference type="Proteomes" id="UP001139179"/>
    </source>
</evidence>
<dbReference type="Proteomes" id="UP001139179">
    <property type="component" value="Unassembled WGS sequence"/>
</dbReference>
<dbReference type="PANTHER" id="PTHR44846">
    <property type="entry name" value="MANNOSYL-D-GLYCERATE TRANSPORT/METABOLISM SYSTEM REPRESSOR MNGR-RELATED"/>
    <property type="match status" value="1"/>
</dbReference>
<comment type="caution">
    <text evidence="5">The sequence shown here is derived from an EMBL/GenBank/DDBJ whole genome shotgun (WGS) entry which is preliminary data.</text>
</comment>
<keyword evidence="3" id="KW-0804">Transcription</keyword>
<dbReference type="Gene3D" id="3.40.1410.10">
    <property type="entry name" value="Chorismate lyase-like"/>
    <property type="match status" value="1"/>
</dbReference>
<reference evidence="5" key="1">
    <citation type="submission" date="2022-05" db="EMBL/GenBank/DDBJ databases">
        <title>Comparative Genomics of Spacecraft Associated Microbes.</title>
        <authorList>
            <person name="Tran M.T."/>
            <person name="Wright A."/>
            <person name="Seuylemezian A."/>
            <person name="Eisen J."/>
            <person name="Coil D."/>
        </authorList>
    </citation>
    <scope>NUCLEOTIDE SEQUENCE</scope>
    <source>
        <strain evidence="5">214.1.1</strain>
    </source>
</reference>
<dbReference type="GO" id="GO:0045892">
    <property type="term" value="P:negative regulation of DNA-templated transcription"/>
    <property type="evidence" value="ECO:0007669"/>
    <property type="project" value="TreeGrafter"/>
</dbReference>
<dbReference type="InterPro" id="IPR050679">
    <property type="entry name" value="Bact_HTH_transcr_reg"/>
</dbReference>
<dbReference type="CDD" id="cd07377">
    <property type="entry name" value="WHTH_GntR"/>
    <property type="match status" value="1"/>
</dbReference>
<dbReference type="InterPro" id="IPR036390">
    <property type="entry name" value="WH_DNA-bd_sf"/>
</dbReference>
<keyword evidence="2" id="KW-0238">DNA-binding</keyword>
<dbReference type="GO" id="GO:0003700">
    <property type="term" value="F:DNA-binding transcription factor activity"/>
    <property type="evidence" value="ECO:0007669"/>
    <property type="project" value="InterPro"/>
</dbReference>
<dbReference type="PANTHER" id="PTHR44846:SF1">
    <property type="entry name" value="MANNOSYL-D-GLYCERATE TRANSPORT_METABOLISM SYSTEM REPRESSOR MNGR-RELATED"/>
    <property type="match status" value="1"/>
</dbReference>
<dbReference type="SUPFAM" id="SSF64288">
    <property type="entry name" value="Chorismate lyase-like"/>
    <property type="match status" value="1"/>
</dbReference>
<gene>
    <name evidence="5" type="ORF">M3202_10800</name>
</gene>
<dbReference type="PRINTS" id="PR00035">
    <property type="entry name" value="HTHGNTR"/>
</dbReference>
<organism evidence="5 6">
    <name type="scientific">Halalkalibacter oceani</name>
    <dbReference type="NCBI Taxonomy" id="1653776"/>
    <lineage>
        <taxon>Bacteria</taxon>
        <taxon>Bacillati</taxon>
        <taxon>Bacillota</taxon>
        <taxon>Bacilli</taxon>
        <taxon>Bacillales</taxon>
        <taxon>Bacillaceae</taxon>
        <taxon>Halalkalibacter</taxon>
    </lineage>
</organism>
<dbReference type="PROSITE" id="PS50949">
    <property type="entry name" value="HTH_GNTR"/>
    <property type="match status" value="1"/>
</dbReference>
<dbReference type="EMBL" id="JAMBOL010000008">
    <property type="protein sequence ID" value="MCM3714578.1"/>
    <property type="molecule type" value="Genomic_DNA"/>
</dbReference>